<name>K7AD74_9ALTE</name>
<sequence length="40" mass="4713">MLKKTPLFKENVNDLVNNPKKIDYMIKLRQFMFSGKLPTA</sequence>
<keyword evidence="2" id="KW-1185">Reference proteome</keyword>
<dbReference type="STRING" id="1129793.GPLA_2370"/>
<dbReference type="AlphaFoldDB" id="K7AD74"/>
<reference evidence="2" key="1">
    <citation type="journal article" date="2014" name="Environ. Microbiol.">
        <title>Comparative genomics of the marine bacterial genus Glaciecola reveals the high degree of genomic diversity and genomic characteristic for cold adaptation.</title>
        <authorList>
            <person name="Qin Q.L."/>
            <person name="Xie B.B."/>
            <person name="Yu Y."/>
            <person name="Shu Y.L."/>
            <person name="Rong J.C."/>
            <person name="Zhang Y.J."/>
            <person name="Zhao D.L."/>
            <person name="Chen X.L."/>
            <person name="Zhang X.Y."/>
            <person name="Chen B."/>
            <person name="Zhou B.C."/>
            <person name="Zhang Y.Z."/>
        </authorList>
    </citation>
    <scope>NUCLEOTIDE SEQUENCE [LARGE SCALE GENOMIC DNA]</scope>
    <source>
        <strain evidence="2">LMG 21857</strain>
    </source>
</reference>
<evidence type="ECO:0000313" key="1">
    <source>
        <dbReference type="EMBL" id="GAC33275.1"/>
    </source>
</evidence>
<accession>K7AD74</accession>
<comment type="caution">
    <text evidence="1">The sequence shown here is derived from an EMBL/GenBank/DDBJ whole genome shotgun (WGS) entry which is preliminary data.</text>
</comment>
<evidence type="ECO:0000313" key="2">
    <source>
        <dbReference type="Proteomes" id="UP000006322"/>
    </source>
</evidence>
<dbReference type="EMBL" id="BAER01000053">
    <property type="protein sequence ID" value="GAC33275.1"/>
    <property type="molecule type" value="Genomic_DNA"/>
</dbReference>
<dbReference type="Proteomes" id="UP000006322">
    <property type="component" value="Unassembled WGS sequence"/>
</dbReference>
<protein>
    <submittedName>
        <fullName evidence="1">Uncharacterized protein</fullName>
    </submittedName>
</protein>
<organism evidence="1 2">
    <name type="scientific">Paraglaciecola polaris LMG 21857</name>
    <dbReference type="NCBI Taxonomy" id="1129793"/>
    <lineage>
        <taxon>Bacteria</taxon>
        <taxon>Pseudomonadati</taxon>
        <taxon>Pseudomonadota</taxon>
        <taxon>Gammaproteobacteria</taxon>
        <taxon>Alteromonadales</taxon>
        <taxon>Alteromonadaceae</taxon>
        <taxon>Paraglaciecola</taxon>
    </lineage>
</organism>
<proteinExistence type="predicted"/>
<gene>
    <name evidence="1" type="ORF">GPLA_2370</name>
</gene>